<dbReference type="PANTHER" id="PTHR24064">
    <property type="entry name" value="SOLUTE CARRIER FAMILY 22 MEMBER"/>
    <property type="match status" value="1"/>
</dbReference>
<dbReference type="GO" id="GO:0022857">
    <property type="term" value="F:transmembrane transporter activity"/>
    <property type="evidence" value="ECO:0007669"/>
    <property type="project" value="InterPro"/>
</dbReference>
<feature type="transmembrane region" description="Helical" evidence="5">
    <location>
        <begin position="238"/>
        <end position="261"/>
    </location>
</feature>
<accession>A0A9P0GL07</accession>
<feature type="transmembrane region" description="Helical" evidence="5">
    <location>
        <begin position="365"/>
        <end position="386"/>
    </location>
</feature>
<dbReference type="InterPro" id="IPR036259">
    <property type="entry name" value="MFS_trans_sf"/>
</dbReference>
<feature type="transmembrane region" description="Helical" evidence="5">
    <location>
        <begin position="181"/>
        <end position="204"/>
    </location>
</feature>
<keyword evidence="3 5" id="KW-1133">Transmembrane helix</keyword>
<feature type="transmembrane region" description="Helical" evidence="5">
    <location>
        <begin position="210"/>
        <end position="231"/>
    </location>
</feature>
<feature type="transmembrane region" description="Helical" evidence="5">
    <location>
        <begin position="267"/>
        <end position="287"/>
    </location>
</feature>
<feature type="transmembrane region" description="Helical" evidence="5">
    <location>
        <begin position="452"/>
        <end position="472"/>
    </location>
</feature>
<protein>
    <recommendedName>
        <fullName evidence="6">Major facilitator superfamily (MFS) profile domain-containing protein</fullName>
    </recommendedName>
</protein>
<evidence type="ECO:0000256" key="4">
    <source>
        <dbReference type="ARBA" id="ARBA00023136"/>
    </source>
</evidence>
<keyword evidence="2 5" id="KW-0812">Transmembrane</keyword>
<proteinExistence type="predicted"/>
<dbReference type="Pfam" id="PF00083">
    <property type="entry name" value="Sugar_tr"/>
    <property type="match status" value="1"/>
</dbReference>
<evidence type="ECO:0000256" key="3">
    <source>
        <dbReference type="ARBA" id="ARBA00022989"/>
    </source>
</evidence>
<name>A0A9P0GL07_PHACE</name>
<dbReference type="InterPro" id="IPR020846">
    <property type="entry name" value="MFS_dom"/>
</dbReference>
<keyword evidence="8" id="KW-1185">Reference proteome</keyword>
<evidence type="ECO:0000256" key="2">
    <source>
        <dbReference type="ARBA" id="ARBA00022692"/>
    </source>
</evidence>
<reference evidence="7" key="1">
    <citation type="submission" date="2022-01" db="EMBL/GenBank/DDBJ databases">
        <authorList>
            <person name="King R."/>
        </authorList>
    </citation>
    <scope>NUCLEOTIDE SEQUENCE</scope>
</reference>
<dbReference type="GO" id="GO:0016020">
    <property type="term" value="C:membrane"/>
    <property type="evidence" value="ECO:0007669"/>
    <property type="project" value="UniProtKB-SubCell"/>
</dbReference>
<dbReference type="InterPro" id="IPR005828">
    <property type="entry name" value="MFS_sugar_transport-like"/>
</dbReference>
<evidence type="ECO:0000259" key="6">
    <source>
        <dbReference type="PROSITE" id="PS50850"/>
    </source>
</evidence>
<dbReference type="Proteomes" id="UP001153737">
    <property type="component" value="Chromosome 12"/>
</dbReference>
<feature type="transmembrane region" description="Helical" evidence="5">
    <location>
        <begin position="44"/>
        <end position="64"/>
    </location>
</feature>
<evidence type="ECO:0000256" key="5">
    <source>
        <dbReference type="SAM" id="Phobius"/>
    </source>
</evidence>
<feature type="transmembrane region" description="Helical" evidence="5">
    <location>
        <begin position="156"/>
        <end position="174"/>
    </location>
</feature>
<dbReference type="SUPFAM" id="SSF103473">
    <property type="entry name" value="MFS general substrate transporter"/>
    <property type="match status" value="1"/>
</dbReference>
<dbReference type="OrthoDB" id="3936150at2759"/>
<dbReference type="CDD" id="cd17317">
    <property type="entry name" value="MFS_SLC22"/>
    <property type="match status" value="1"/>
</dbReference>
<gene>
    <name evidence="7" type="ORF">PHAECO_LOCUS2905</name>
</gene>
<evidence type="ECO:0000313" key="7">
    <source>
        <dbReference type="EMBL" id="CAH1118752.1"/>
    </source>
</evidence>
<comment type="subcellular location">
    <subcellularLocation>
        <location evidence="1">Membrane</location>
        <topology evidence="1">Multi-pass membrane protein</topology>
    </subcellularLocation>
</comment>
<dbReference type="EMBL" id="OU896718">
    <property type="protein sequence ID" value="CAH1118752.1"/>
    <property type="molecule type" value="Genomic_DNA"/>
</dbReference>
<feature type="transmembrane region" description="Helical" evidence="5">
    <location>
        <begin position="421"/>
        <end position="440"/>
    </location>
</feature>
<reference evidence="7" key="2">
    <citation type="submission" date="2022-10" db="EMBL/GenBank/DDBJ databases">
        <authorList>
            <consortium name="ENA_rothamsted_submissions"/>
            <consortium name="culmorum"/>
            <person name="King R."/>
        </authorList>
    </citation>
    <scope>NUCLEOTIDE SEQUENCE</scope>
</reference>
<dbReference type="PROSITE" id="PS50850">
    <property type="entry name" value="MFS"/>
    <property type="match status" value="1"/>
</dbReference>
<dbReference type="AlphaFoldDB" id="A0A9P0GL07"/>
<keyword evidence="4 5" id="KW-0472">Membrane</keyword>
<feature type="domain" description="Major facilitator superfamily (MFS) profile" evidence="6">
    <location>
        <begin position="43"/>
        <end position="536"/>
    </location>
</feature>
<sequence>MLNKTAITYGLLKDENVNDDHQEKEDALEATIGNFGKWQLRISVLMSLLKFPIAWFTLSIIFLAPPTNFWCKPSQKYSNMSDTEWLKISEKNYPRAMKQEGVNSGYCEMVDIENNPNSTIPCVYGYGYNRTIFSSTIITEWDLVCGHERLVELSQMTLMFGVLIGNIFCGIMADKKGRKTVLLWCIISQSVLGTVDSLVPWYSLFVLLRFLLGIANGGTVVTSFVMCLEVVGGKWRTVVPILYQIPFGFGISIMAGLAYFMRDWRELHLAISMISSIYFLYGWYDYFSSTRTIKRCMPESPRWLLAVGRKDEAIRILREAAIENKLNQQKFQEAVSGLPTITKTTKQKASFSALFSTRELRKRSFLLYINWTISGITFYAFSQYLGHVGSNVFLTVATSGLIAVPGALLCILLVGRAGRRATLAGSHLFTACCFLAVIAVPKGQYSHDWPRVVLAGCGITGISISMPALYLWTGELYPTVLRNAGVGTSIMFSRIGSMLAPVVVALEEFGPHVPLLILAVGACAEGLLVLPLPETKGLALPDTIEDLEDLGSLESDEKGYVTVPVRNDDGREEEAE</sequence>
<dbReference type="Gene3D" id="1.20.1250.20">
    <property type="entry name" value="MFS general substrate transporter like domains"/>
    <property type="match status" value="1"/>
</dbReference>
<evidence type="ECO:0000313" key="8">
    <source>
        <dbReference type="Proteomes" id="UP001153737"/>
    </source>
</evidence>
<evidence type="ECO:0000256" key="1">
    <source>
        <dbReference type="ARBA" id="ARBA00004141"/>
    </source>
</evidence>
<organism evidence="7 8">
    <name type="scientific">Phaedon cochleariae</name>
    <name type="common">Mustard beetle</name>
    <dbReference type="NCBI Taxonomy" id="80249"/>
    <lineage>
        <taxon>Eukaryota</taxon>
        <taxon>Metazoa</taxon>
        <taxon>Ecdysozoa</taxon>
        <taxon>Arthropoda</taxon>
        <taxon>Hexapoda</taxon>
        <taxon>Insecta</taxon>
        <taxon>Pterygota</taxon>
        <taxon>Neoptera</taxon>
        <taxon>Endopterygota</taxon>
        <taxon>Coleoptera</taxon>
        <taxon>Polyphaga</taxon>
        <taxon>Cucujiformia</taxon>
        <taxon>Chrysomeloidea</taxon>
        <taxon>Chrysomelidae</taxon>
        <taxon>Chrysomelinae</taxon>
        <taxon>Chrysomelini</taxon>
        <taxon>Phaedon</taxon>
    </lineage>
</organism>
<feature type="transmembrane region" description="Helical" evidence="5">
    <location>
        <begin position="392"/>
        <end position="414"/>
    </location>
</feature>